<protein>
    <recommendedName>
        <fullName evidence="4">Integral membrane protein</fullName>
    </recommendedName>
</protein>
<keyword evidence="1" id="KW-0812">Transmembrane</keyword>
<evidence type="ECO:0008006" key="4">
    <source>
        <dbReference type="Google" id="ProtNLM"/>
    </source>
</evidence>
<feature type="transmembrane region" description="Helical" evidence="1">
    <location>
        <begin position="75"/>
        <end position="95"/>
    </location>
</feature>
<proteinExistence type="predicted"/>
<comment type="caution">
    <text evidence="2">The sequence shown here is derived from an EMBL/GenBank/DDBJ whole genome shotgun (WGS) entry which is preliminary data.</text>
</comment>
<organism evidence="2 3">
    <name type="scientific">Dyella lipolytica</name>
    <dbReference type="NCBI Taxonomy" id="1867835"/>
    <lineage>
        <taxon>Bacteria</taxon>
        <taxon>Pseudomonadati</taxon>
        <taxon>Pseudomonadota</taxon>
        <taxon>Gammaproteobacteria</taxon>
        <taxon>Lysobacterales</taxon>
        <taxon>Rhodanobacteraceae</taxon>
        <taxon>Dyella</taxon>
    </lineage>
</organism>
<feature type="transmembrane region" description="Helical" evidence="1">
    <location>
        <begin position="101"/>
        <end position="120"/>
    </location>
</feature>
<sequence length="126" mass="13136">MNYKGLRTLLIAHGLVTLAAAVVLVIAPSLIPSIIGIHLEQNAHVIAYLLAGAEFGIAVLSFGGSRLTDPQALRLVAWSCMAFHGSSGVLEAYAYARGASAVILGNAAARVVIVALFAYFSKEKNA</sequence>
<name>A0ABW8IXX0_9GAMM</name>
<evidence type="ECO:0000313" key="3">
    <source>
        <dbReference type="Proteomes" id="UP001620405"/>
    </source>
</evidence>
<dbReference type="EMBL" id="JADIKG010000013">
    <property type="protein sequence ID" value="MFK2874873.1"/>
    <property type="molecule type" value="Genomic_DNA"/>
</dbReference>
<dbReference type="RefSeq" id="WP_284396320.1">
    <property type="nucleotide sequence ID" value="NZ_BSNQ01000003.1"/>
</dbReference>
<feature type="transmembrane region" description="Helical" evidence="1">
    <location>
        <begin position="12"/>
        <end position="39"/>
    </location>
</feature>
<keyword evidence="1" id="KW-1133">Transmembrane helix</keyword>
<evidence type="ECO:0000256" key="1">
    <source>
        <dbReference type="SAM" id="Phobius"/>
    </source>
</evidence>
<accession>A0ABW8IXX0</accession>
<evidence type="ECO:0000313" key="2">
    <source>
        <dbReference type="EMBL" id="MFK2874873.1"/>
    </source>
</evidence>
<dbReference type="Proteomes" id="UP001620405">
    <property type="component" value="Unassembled WGS sequence"/>
</dbReference>
<gene>
    <name evidence="2" type="ORF">ISP13_15115</name>
</gene>
<reference evidence="2 3" key="1">
    <citation type="submission" date="2020-10" db="EMBL/GenBank/DDBJ databases">
        <title>Phylogeny of dyella-like bacteria.</title>
        <authorList>
            <person name="Fu J."/>
        </authorList>
    </citation>
    <scope>NUCLEOTIDE SEQUENCE [LARGE SCALE GENOMIC DNA]</scope>
    <source>
        <strain evidence="2 3">DHOB07</strain>
    </source>
</reference>
<keyword evidence="3" id="KW-1185">Reference proteome</keyword>
<feature type="transmembrane region" description="Helical" evidence="1">
    <location>
        <begin position="45"/>
        <end position="63"/>
    </location>
</feature>
<keyword evidence="1" id="KW-0472">Membrane</keyword>